<dbReference type="SUPFAM" id="SSF56672">
    <property type="entry name" value="DNA/RNA polymerases"/>
    <property type="match status" value="1"/>
</dbReference>
<feature type="chain" id="PRO_5042048646" description="Reverse transcriptase/retrotransposon-derived protein RNase H-like domain-containing protein" evidence="2">
    <location>
        <begin position="28"/>
        <end position="240"/>
    </location>
</feature>
<dbReference type="InterPro" id="IPR043502">
    <property type="entry name" value="DNA/RNA_pol_sf"/>
</dbReference>
<keyword evidence="5" id="KW-1185">Reference proteome</keyword>
<dbReference type="EMBL" id="CP133620">
    <property type="protein sequence ID" value="WMV45391.1"/>
    <property type="molecule type" value="Genomic_DNA"/>
</dbReference>
<keyword evidence="2" id="KW-0732">Signal</keyword>
<feature type="domain" description="Reverse transcriptase/retrotransposon-derived protein RNase H-like" evidence="3">
    <location>
        <begin position="86"/>
        <end position="157"/>
    </location>
</feature>
<name>A0AAF0ZN73_SOLVR</name>
<dbReference type="Proteomes" id="UP001234989">
    <property type="component" value="Chromosome 9"/>
</dbReference>
<evidence type="ECO:0000256" key="1">
    <source>
        <dbReference type="ARBA" id="ARBA00023268"/>
    </source>
</evidence>
<dbReference type="GO" id="GO:0003824">
    <property type="term" value="F:catalytic activity"/>
    <property type="evidence" value="ECO:0007669"/>
    <property type="project" value="UniProtKB-KW"/>
</dbReference>
<dbReference type="InterPro" id="IPR043128">
    <property type="entry name" value="Rev_trsase/Diguanyl_cyclase"/>
</dbReference>
<sequence>MLFFKLSKCKFWLRSVAFLGHIVSVEGIQVDPKKIEGVKNCPRSLYPSDILSILDLAGYSRRFVEGFSFIASPLTILAQKKAKFQWYQAYEKSYQKLKTLLTSTLVLTLPKGSNDFVVYRDSSRIGLDCILMQYGKAIMYASRQLKVHEENYTTHNLGLSVNSVAHIKDEKKELVCDLHIIARLRVHLVDSEDGGIIFQNGSKSSQMMDLKAKQGDESTLVELKKMFLEKAIKTLELGWD</sequence>
<dbReference type="AlphaFoldDB" id="A0AAF0ZN73"/>
<dbReference type="Pfam" id="PF17919">
    <property type="entry name" value="RT_RNaseH_2"/>
    <property type="match status" value="1"/>
</dbReference>
<accession>A0AAF0ZN73</accession>
<dbReference type="InterPro" id="IPR050951">
    <property type="entry name" value="Retrovirus_Pol_polyprotein"/>
</dbReference>
<reference evidence="4" key="1">
    <citation type="submission" date="2023-08" db="EMBL/GenBank/DDBJ databases">
        <title>A de novo genome assembly of Solanum verrucosum Schlechtendal, a Mexican diploid species geographically isolated from the other diploid A-genome species in potato relatives.</title>
        <authorList>
            <person name="Hosaka K."/>
        </authorList>
    </citation>
    <scope>NUCLEOTIDE SEQUENCE</scope>
    <source>
        <tissue evidence="4">Young leaves</tissue>
    </source>
</reference>
<evidence type="ECO:0000259" key="3">
    <source>
        <dbReference type="Pfam" id="PF17919"/>
    </source>
</evidence>
<gene>
    <name evidence="4" type="ORF">MTR67_038776</name>
</gene>
<evidence type="ECO:0000313" key="5">
    <source>
        <dbReference type="Proteomes" id="UP001234989"/>
    </source>
</evidence>
<organism evidence="4 5">
    <name type="scientific">Solanum verrucosum</name>
    <dbReference type="NCBI Taxonomy" id="315347"/>
    <lineage>
        <taxon>Eukaryota</taxon>
        <taxon>Viridiplantae</taxon>
        <taxon>Streptophyta</taxon>
        <taxon>Embryophyta</taxon>
        <taxon>Tracheophyta</taxon>
        <taxon>Spermatophyta</taxon>
        <taxon>Magnoliopsida</taxon>
        <taxon>eudicotyledons</taxon>
        <taxon>Gunneridae</taxon>
        <taxon>Pentapetalae</taxon>
        <taxon>asterids</taxon>
        <taxon>lamiids</taxon>
        <taxon>Solanales</taxon>
        <taxon>Solanaceae</taxon>
        <taxon>Solanoideae</taxon>
        <taxon>Solaneae</taxon>
        <taxon>Solanum</taxon>
    </lineage>
</organism>
<keyword evidence="1" id="KW-0511">Multifunctional enzyme</keyword>
<feature type="signal peptide" evidence="2">
    <location>
        <begin position="1"/>
        <end position="27"/>
    </location>
</feature>
<proteinExistence type="predicted"/>
<evidence type="ECO:0000256" key="2">
    <source>
        <dbReference type="SAM" id="SignalP"/>
    </source>
</evidence>
<protein>
    <recommendedName>
        <fullName evidence="3">Reverse transcriptase/retrotransposon-derived protein RNase H-like domain-containing protein</fullName>
    </recommendedName>
</protein>
<dbReference type="Gene3D" id="3.30.70.270">
    <property type="match status" value="1"/>
</dbReference>
<dbReference type="PANTHER" id="PTHR37984">
    <property type="entry name" value="PROTEIN CBG26694"/>
    <property type="match status" value="1"/>
</dbReference>
<evidence type="ECO:0000313" key="4">
    <source>
        <dbReference type="EMBL" id="WMV45391.1"/>
    </source>
</evidence>
<dbReference type="InterPro" id="IPR041577">
    <property type="entry name" value="RT_RNaseH_2"/>
</dbReference>
<dbReference type="PANTHER" id="PTHR37984:SF5">
    <property type="entry name" value="PROTEIN NYNRIN-LIKE"/>
    <property type="match status" value="1"/>
</dbReference>